<name>S2EP37_9ARCH</name>
<evidence type="ECO:0000313" key="2">
    <source>
        <dbReference type="EMBL" id="EPA04274.1"/>
    </source>
</evidence>
<accession>S2EP37</accession>
<evidence type="ECO:0000313" key="3">
    <source>
        <dbReference type="Proteomes" id="UP000014065"/>
    </source>
</evidence>
<dbReference type="Proteomes" id="UP000014065">
    <property type="component" value="Unassembled WGS sequence"/>
</dbReference>
<dbReference type="InterPro" id="IPR002509">
    <property type="entry name" value="NODB_dom"/>
</dbReference>
<dbReference type="GO" id="GO:0005975">
    <property type="term" value="P:carbohydrate metabolic process"/>
    <property type="evidence" value="ECO:0007669"/>
    <property type="project" value="InterPro"/>
</dbReference>
<feature type="domain" description="NodB homology" evidence="1">
    <location>
        <begin position="51"/>
        <end position="178"/>
    </location>
</feature>
<feature type="non-terminal residue" evidence="2">
    <location>
        <position position="349"/>
    </location>
</feature>
<organism evidence="2 3">
    <name type="scientific">Candidatus Nitrosarchaeum limnium BG20</name>
    <dbReference type="NCBI Taxonomy" id="859192"/>
    <lineage>
        <taxon>Archaea</taxon>
        <taxon>Nitrososphaerota</taxon>
        <taxon>Nitrososphaeria</taxon>
        <taxon>Nitrosopumilales</taxon>
        <taxon>Nitrosopumilaceae</taxon>
        <taxon>Nitrosarchaeum</taxon>
    </lineage>
</organism>
<protein>
    <recommendedName>
        <fullName evidence="1">NodB homology domain-containing protein</fullName>
    </recommendedName>
</protein>
<dbReference type="InterPro" id="IPR011330">
    <property type="entry name" value="Glyco_hydro/deAcase_b/a-brl"/>
</dbReference>
<proteinExistence type="predicted"/>
<evidence type="ECO:0000259" key="1">
    <source>
        <dbReference type="Pfam" id="PF01522"/>
    </source>
</evidence>
<dbReference type="Pfam" id="PF01522">
    <property type="entry name" value="Polysacc_deac_1"/>
    <property type="match status" value="1"/>
</dbReference>
<dbReference type="Gene3D" id="3.20.20.370">
    <property type="entry name" value="Glycoside hydrolase/deacetylase"/>
    <property type="match status" value="1"/>
</dbReference>
<feature type="non-terminal residue" evidence="2">
    <location>
        <position position="1"/>
    </location>
</feature>
<comment type="caution">
    <text evidence="2">The sequence shown here is derived from an EMBL/GenBank/DDBJ whole genome shotgun (WGS) entry which is preliminary data.</text>
</comment>
<reference evidence="2 3" key="1">
    <citation type="journal article" date="2012" name="J. Bacteriol.">
        <title>Genome Sequence of "Candidatus Nitrosoarchaeum limnia" BG20, a Low-Salinity Ammonia-Oxidizing Archaeon from the San Francisco Bay Estuary.</title>
        <authorList>
            <person name="Mosier A.C."/>
            <person name="Allen E.E."/>
            <person name="Kim M."/>
            <person name="Ferriera S."/>
            <person name="Francis C.A."/>
        </authorList>
    </citation>
    <scope>NUCLEOTIDE SEQUENCE [LARGE SCALE GENOMIC DNA]</scope>
    <source>
        <strain evidence="2 3">BG20</strain>
    </source>
</reference>
<dbReference type="SUPFAM" id="SSF88713">
    <property type="entry name" value="Glycoside hydrolase/deacetylase"/>
    <property type="match status" value="1"/>
</dbReference>
<dbReference type="RefSeq" id="WP_010195591.1">
    <property type="nucleotide sequence ID" value="NZ_AHJG01000331.1"/>
</dbReference>
<dbReference type="EMBL" id="AHJG01000331">
    <property type="protein sequence ID" value="EPA04274.1"/>
    <property type="molecule type" value="Genomic_DNA"/>
</dbReference>
<keyword evidence="3" id="KW-1185">Reference proteome</keyword>
<sequence length="349" mass="39496">VLKNDVIDSSWKEKKVAIIGQENTFKIIKSKDEPKNPETTTNIPINKDEITTSCNCVAFRFDGVQDYWLNDIQLAYINTFVEKNIPLTVGIIADSFGNDQKITAIVKDASSKNKIEIASEGIGSAPFTNYSKQEQDKLLKQSIVEILNNAGVRPHIFVPPQNQYNEDTKQVLIENKFTHVSGSVSQEEVVKFPLKDETLYKFPETATTGKYDVEQNLFVGISNDETFADTVDALKKYGFAVITSNPQQFAIIKNGTYTNQINEKQFNELNGLIKKLQSEKIRIVFIGKINLDSETIILPQWIKKNAGWWSNDQIDDITFVQGIQYMIQKEIIKIPKSSEATDTENKEIP</sequence>
<gene>
    <name evidence="2" type="ORF">BG20_I2497</name>
</gene>
<dbReference type="AlphaFoldDB" id="S2EP37"/>